<dbReference type="InterPro" id="IPR000504">
    <property type="entry name" value="RRM_dom"/>
</dbReference>
<dbReference type="Pfam" id="PF05383">
    <property type="entry name" value="La"/>
    <property type="match status" value="1"/>
</dbReference>
<dbReference type="GO" id="GO:0003729">
    <property type="term" value="F:mRNA binding"/>
    <property type="evidence" value="ECO:0007669"/>
    <property type="project" value="TreeGrafter"/>
</dbReference>
<dbReference type="GO" id="GO:0045727">
    <property type="term" value="P:positive regulation of translation"/>
    <property type="evidence" value="ECO:0007669"/>
    <property type="project" value="TreeGrafter"/>
</dbReference>
<dbReference type="InterPro" id="IPR006630">
    <property type="entry name" value="La_HTH"/>
</dbReference>
<dbReference type="PROSITE" id="PS51939">
    <property type="entry name" value="XRRM"/>
    <property type="match status" value="1"/>
</dbReference>
<dbReference type="GO" id="GO:0005829">
    <property type="term" value="C:cytosol"/>
    <property type="evidence" value="ECO:0007669"/>
    <property type="project" value="TreeGrafter"/>
</dbReference>
<dbReference type="GO" id="GO:0010494">
    <property type="term" value="C:cytoplasmic stress granule"/>
    <property type="evidence" value="ECO:0007669"/>
    <property type="project" value="TreeGrafter"/>
</dbReference>
<dbReference type="SMART" id="SM00715">
    <property type="entry name" value="LA"/>
    <property type="match status" value="1"/>
</dbReference>
<keyword evidence="1 2" id="KW-0694">RNA-binding</keyword>
<dbReference type="InterPro" id="IPR014886">
    <property type="entry name" value="La_xRRM"/>
</dbReference>
<gene>
    <name evidence="7" type="ORF">O3G_MSEX011255</name>
</gene>
<feature type="region of interest" description="Disordered" evidence="3">
    <location>
        <begin position="307"/>
        <end position="341"/>
    </location>
</feature>
<evidence type="ECO:0000256" key="3">
    <source>
        <dbReference type="SAM" id="MobiDB-lite"/>
    </source>
</evidence>
<keyword evidence="8" id="KW-1185">Reference proteome</keyword>
<dbReference type="EMBL" id="JH668612">
    <property type="protein sequence ID" value="KAG6459200.1"/>
    <property type="molecule type" value="Genomic_DNA"/>
</dbReference>
<dbReference type="Pfam" id="PF00076">
    <property type="entry name" value="RRM_1"/>
    <property type="match status" value="1"/>
</dbReference>
<dbReference type="CDD" id="cd12541">
    <property type="entry name" value="RRM2_La"/>
    <property type="match status" value="1"/>
</dbReference>
<dbReference type="InterPro" id="IPR045180">
    <property type="entry name" value="La_dom_prot"/>
</dbReference>
<evidence type="ECO:0000259" key="4">
    <source>
        <dbReference type="PROSITE" id="PS50102"/>
    </source>
</evidence>
<accession>A0A922CTT9</accession>
<evidence type="ECO:0000259" key="5">
    <source>
        <dbReference type="PROSITE" id="PS50961"/>
    </source>
</evidence>
<dbReference type="GO" id="GO:1990904">
    <property type="term" value="C:ribonucleoprotein complex"/>
    <property type="evidence" value="ECO:0007669"/>
    <property type="project" value="UniProtKB-UniRule"/>
</dbReference>
<protein>
    <recommendedName>
        <fullName evidence="9">La protein homolog</fullName>
    </recommendedName>
</protein>
<feature type="domain" description="RRM" evidence="4">
    <location>
        <begin position="97"/>
        <end position="177"/>
    </location>
</feature>
<dbReference type="AlphaFoldDB" id="A0A922CTT9"/>
<comment type="caution">
    <text evidence="7">The sequence shown here is derived from an EMBL/GenBank/DDBJ whole genome shotgun (WGS) entry which is preliminary data.</text>
</comment>
<evidence type="ECO:0008006" key="9">
    <source>
        <dbReference type="Google" id="ProtNLM"/>
    </source>
</evidence>
<evidence type="ECO:0000256" key="1">
    <source>
        <dbReference type="ARBA" id="ARBA00022884"/>
    </source>
</evidence>
<dbReference type="SMART" id="SM00360">
    <property type="entry name" value="RRM"/>
    <property type="match status" value="1"/>
</dbReference>
<dbReference type="Proteomes" id="UP000791440">
    <property type="component" value="Unassembled WGS sequence"/>
</dbReference>
<name>A0A922CTT9_MANSE</name>
<evidence type="ECO:0000313" key="8">
    <source>
        <dbReference type="Proteomes" id="UP000791440"/>
    </source>
</evidence>
<dbReference type="PANTHER" id="PTHR22792:SF166">
    <property type="entry name" value="LUPUS LA PROTEIN HOMOLOG"/>
    <property type="match status" value="1"/>
</dbReference>
<dbReference type="PANTHER" id="PTHR22792">
    <property type="entry name" value="LUPUS LA PROTEIN-RELATED"/>
    <property type="match status" value="1"/>
</dbReference>
<proteinExistence type="predicted"/>
<evidence type="ECO:0000259" key="6">
    <source>
        <dbReference type="PROSITE" id="PS51939"/>
    </source>
</evidence>
<reference evidence="7" key="1">
    <citation type="journal article" date="2016" name="Insect Biochem. Mol. Biol.">
        <title>Multifaceted biological insights from a draft genome sequence of the tobacco hornworm moth, Manduca sexta.</title>
        <authorList>
            <person name="Kanost M.R."/>
            <person name="Arrese E.L."/>
            <person name="Cao X."/>
            <person name="Chen Y.R."/>
            <person name="Chellapilla S."/>
            <person name="Goldsmith M.R."/>
            <person name="Grosse-Wilde E."/>
            <person name="Heckel D.G."/>
            <person name="Herndon N."/>
            <person name="Jiang H."/>
            <person name="Papanicolaou A."/>
            <person name="Qu J."/>
            <person name="Soulages J.L."/>
            <person name="Vogel H."/>
            <person name="Walters J."/>
            <person name="Waterhouse R.M."/>
            <person name="Ahn S.J."/>
            <person name="Almeida F.C."/>
            <person name="An C."/>
            <person name="Aqrawi P."/>
            <person name="Bretschneider A."/>
            <person name="Bryant W.B."/>
            <person name="Bucks S."/>
            <person name="Chao H."/>
            <person name="Chevignon G."/>
            <person name="Christen J.M."/>
            <person name="Clarke D.F."/>
            <person name="Dittmer N.T."/>
            <person name="Ferguson L.C.F."/>
            <person name="Garavelou S."/>
            <person name="Gordon K.H.J."/>
            <person name="Gunaratna R.T."/>
            <person name="Han Y."/>
            <person name="Hauser F."/>
            <person name="He Y."/>
            <person name="Heidel-Fischer H."/>
            <person name="Hirsh A."/>
            <person name="Hu Y."/>
            <person name="Jiang H."/>
            <person name="Kalra D."/>
            <person name="Klinner C."/>
            <person name="Konig C."/>
            <person name="Kovar C."/>
            <person name="Kroll A.R."/>
            <person name="Kuwar S.S."/>
            <person name="Lee S.L."/>
            <person name="Lehman R."/>
            <person name="Li K."/>
            <person name="Li Z."/>
            <person name="Liang H."/>
            <person name="Lovelace S."/>
            <person name="Lu Z."/>
            <person name="Mansfield J.H."/>
            <person name="McCulloch K.J."/>
            <person name="Mathew T."/>
            <person name="Morton B."/>
            <person name="Muzny D.M."/>
            <person name="Neunemann D."/>
            <person name="Ongeri F."/>
            <person name="Pauchet Y."/>
            <person name="Pu L.L."/>
            <person name="Pyrousis I."/>
            <person name="Rao X.J."/>
            <person name="Redding A."/>
            <person name="Roesel C."/>
            <person name="Sanchez-Gracia A."/>
            <person name="Schaack S."/>
            <person name="Shukla A."/>
            <person name="Tetreau G."/>
            <person name="Wang Y."/>
            <person name="Xiong G.H."/>
            <person name="Traut W."/>
            <person name="Walsh T.K."/>
            <person name="Worley K.C."/>
            <person name="Wu D."/>
            <person name="Wu W."/>
            <person name="Wu Y.Q."/>
            <person name="Zhang X."/>
            <person name="Zou Z."/>
            <person name="Zucker H."/>
            <person name="Briscoe A.D."/>
            <person name="Burmester T."/>
            <person name="Clem R.J."/>
            <person name="Feyereisen R."/>
            <person name="Grimmelikhuijzen C.J.P."/>
            <person name="Hamodrakas S.J."/>
            <person name="Hansson B.S."/>
            <person name="Huguet E."/>
            <person name="Jermiin L.S."/>
            <person name="Lan Q."/>
            <person name="Lehman H.K."/>
            <person name="Lorenzen M."/>
            <person name="Merzendorfer H."/>
            <person name="Michalopoulos I."/>
            <person name="Morton D.B."/>
            <person name="Muthukrishnan S."/>
            <person name="Oakeshott J.G."/>
            <person name="Palmer W."/>
            <person name="Park Y."/>
            <person name="Passarelli A.L."/>
            <person name="Rozas J."/>
            <person name="Schwartz L.M."/>
            <person name="Smith W."/>
            <person name="Southgate A."/>
            <person name="Vilcinskas A."/>
            <person name="Vogt R."/>
            <person name="Wang P."/>
            <person name="Werren J."/>
            <person name="Yu X.Q."/>
            <person name="Zhou J.J."/>
            <person name="Brown S.J."/>
            <person name="Scherer S.E."/>
            <person name="Richards S."/>
            <person name="Blissard G.W."/>
        </authorList>
    </citation>
    <scope>NUCLEOTIDE SEQUENCE</scope>
</reference>
<organism evidence="7 8">
    <name type="scientific">Manduca sexta</name>
    <name type="common">Tobacco hawkmoth</name>
    <name type="synonym">Tobacco hornworm</name>
    <dbReference type="NCBI Taxonomy" id="7130"/>
    <lineage>
        <taxon>Eukaryota</taxon>
        <taxon>Metazoa</taxon>
        <taxon>Ecdysozoa</taxon>
        <taxon>Arthropoda</taxon>
        <taxon>Hexapoda</taxon>
        <taxon>Insecta</taxon>
        <taxon>Pterygota</taxon>
        <taxon>Neoptera</taxon>
        <taxon>Endopterygota</taxon>
        <taxon>Lepidoptera</taxon>
        <taxon>Glossata</taxon>
        <taxon>Ditrysia</taxon>
        <taxon>Bombycoidea</taxon>
        <taxon>Sphingidae</taxon>
        <taxon>Sphinginae</taxon>
        <taxon>Sphingini</taxon>
        <taxon>Manduca</taxon>
    </lineage>
</organism>
<feature type="domain" description="HTH La-type RNA-binding" evidence="5">
    <location>
        <begin position="1"/>
        <end position="85"/>
    </location>
</feature>
<dbReference type="GO" id="GO:0008033">
    <property type="term" value="P:tRNA processing"/>
    <property type="evidence" value="ECO:0007669"/>
    <property type="project" value="TreeGrafter"/>
</dbReference>
<feature type="compositionally biased region" description="Basic residues" evidence="3">
    <location>
        <begin position="307"/>
        <end position="329"/>
    </location>
</feature>
<dbReference type="PROSITE" id="PS50961">
    <property type="entry name" value="HTH_LA"/>
    <property type="match status" value="1"/>
</dbReference>
<sequence>MLCLRFNMSKASDLNLPRDKFLREQVKLDDGWVPIEVLTTFNRLKKLSKDVEVIANALHKSTSGLLEISEDNKKIRRSAEFPVPEMNEERRKDLLDRTIYAKGFDKNATLDDLLKYFKDYNAVENVVMRRYLDKSKKRLFKGSIFVTFKNREEAEKFINIKGLKYNDTELIVEWQGDYLKQKQEEYLAKKDSKDKKGKQKEKEQEKEEFTLPTGTILHFTDCTEKTTREHVKDALTAIGGEIAYIDFKLGDTKGWVRLLKEDSAKELAEKMTDGKLKIGETDVTFRVLEGEEERTFLDKTIEEMVKRRKNMKQNKHKGKNFKGKHGRKRRQDDGDEVPQKKVKADPNKLIIVPRATFIVNMSLQLY</sequence>
<evidence type="ECO:0000313" key="7">
    <source>
        <dbReference type="EMBL" id="KAG6459200.1"/>
    </source>
</evidence>
<dbReference type="Pfam" id="PF08777">
    <property type="entry name" value="RRM_3"/>
    <property type="match status" value="1"/>
</dbReference>
<dbReference type="PROSITE" id="PS50102">
    <property type="entry name" value="RRM"/>
    <property type="match status" value="1"/>
</dbReference>
<evidence type="ECO:0000256" key="2">
    <source>
        <dbReference type="PROSITE-ProRule" id="PRU00332"/>
    </source>
</evidence>
<reference evidence="7" key="2">
    <citation type="submission" date="2020-12" db="EMBL/GenBank/DDBJ databases">
        <authorList>
            <person name="Kanost M."/>
        </authorList>
    </citation>
    <scope>NUCLEOTIDE SEQUENCE</scope>
</reference>
<dbReference type="GO" id="GO:0005634">
    <property type="term" value="C:nucleus"/>
    <property type="evidence" value="ECO:0007669"/>
    <property type="project" value="TreeGrafter"/>
</dbReference>
<dbReference type="CDD" id="cd12291">
    <property type="entry name" value="RRM1_La"/>
    <property type="match status" value="1"/>
</dbReference>
<feature type="domain" description="XRRM" evidence="6">
    <location>
        <begin position="210"/>
        <end position="333"/>
    </location>
</feature>